<feature type="region of interest" description="Disordered" evidence="1">
    <location>
        <begin position="158"/>
        <end position="196"/>
    </location>
</feature>
<protein>
    <submittedName>
        <fullName evidence="3">Uncharacterized protein</fullName>
    </submittedName>
</protein>
<keyword evidence="4" id="KW-1185">Reference proteome</keyword>
<feature type="compositionally biased region" description="Low complexity" evidence="1">
    <location>
        <begin position="180"/>
        <end position="191"/>
    </location>
</feature>
<feature type="region of interest" description="Disordered" evidence="1">
    <location>
        <begin position="232"/>
        <end position="281"/>
    </location>
</feature>
<feature type="compositionally biased region" description="Low complexity" evidence="1">
    <location>
        <begin position="101"/>
        <end position="112"/>
    </location>
</feature>
<dbReference type="InterPro" id="IPR011044">
    <property type="entry name" value="Quino_amine_DH_bsu"/>
</dbReference>
<feature type="compositionally biased region" description="Basic and acidic residues" evidence="1">
    <location>
        <begin position="32"/>
        <end position="42"/>
    </location>
</feature>
<proteinExistence type="predicted"/>
<feature type="chain" id="PRO_5015096534" evidence="2">
    <location>
        <begin position="17"/>
        <end position="1413"/>
    </location>
</feature>
<dbReference type="EMBL" id="LT671824">
    <property type="protein sequence ID" value="SHO78228.1"/>
    <property type="molecule type" value="Genomic_DNA"/>
</dbReference>
<dbReference type="GO" id="GO:0005737">
    <property type="term" value="C:cytoplasm"/>
    <property type="evidence" value="ECO:0007669"/>
    <property type="project" value="TreeGrafter"/>
</dbReference>
<evidence type="ECO:0000256" key="2">
    <source>
        <dbReference type="SAM" id="SignalP"/>
    </source>
</evidence>
<evidence type="ECO:0000313" key="3">
    <source>
        <dbReference type="EMBL" id="SHO78228.1"/>
    </source>
</evidence>
<dbReference type="PANTHER" id="PTHR44099:SF4">
    <property type="entry name" value="RABCONNECTIN-3B, ISOFORM A"/>
    <property type="match status" value="1"/>
</dbReference>
<dbReference type="VEuPathDB" id="FungiDB:MSYG_2570"/>
<gene>
    <name evidence="3" type="ORF">MSYG_2570</name>
</gene>
<sequence>MSHAAALLVPLGAALAPPCVPPLIGAHYQEQHVDPEERKEANDESAWSDAGSDAEPVWSVPWFHAGGASSPDALIKTGEVRAAMGGDEGSVYVFARAITRPDGTAPPDEAPATPSPPVEPRSSTLSPSENARPGIVTRRHHRQNLQLLVASLAPSDVSSLHSAPPSCAATSPQIGRRDPTVSTSHATASSTPEDPKRSLAENLLEAQYHAADVPTVIEHPFHDHPKYVPHVHTHHAAAEAPDKAPTKAPAEASAPIPMTAPCTDPAPDRPSAGEPAPWTTDDATPWSCQRCLYSPDASAVVAITVTGTPSDPGLLLVQQASGRLTAWDRTTLTMLGTVSINAGCHDSSGMTDIVFEYQAASTDKPVYQSVARCTYRMEAPPDLGPYHVAPVRLAKGCEPMAPCVVVQWPGSAAYAFLLYVDTARAALLPAAVLHLSSATSVMLWELQSTSLVLYSLDEAACWHTSQYDVYGQGLDAPCGASSDPALSTLQQRLRAPDDVSAPLLDVHVATSLDPTSTARLAMVDAPVDQALLLDDMLVCACGGDMPALVGVARASGSEAPEVVRLALPSAAEQLVQLGTRVGVACTAHALTVQAMLRAEAPHLAIIDEALCDAVQLAVPVPDLLVRVLRTAPDGPAPLPRWSAILPLSLNRLVLGLPTGGLAVASLNDVLNDAPAAQTAVAHSHASWAAPVSSLQLVANPRTGTRHLMGGTAQGDLGVWGLTTLRSEAAWSWFTSPLQAFVPLTGVPPHSRLYGCVLCVSLDGTSALLALDDVRLVQLFPGCGAPLTSVAVRDHQVLLLYGTSRARIWDLRTLEMVRSITPVEARTLLHDAQPSWLMYAIPSSPRSAPPRSDAITGMLSPCGGAQAEAVSVLLADVRRAIEAGAQTLRTALQVPSLVPLLEARTRHVLEAHAPEAPALPAESAGAAKLQSMLQPLLPLFWPTALDAVFGAASSCDAYPGSARVLGFVSMACHAGAAQRFCQSPEATAHQLLAAVSLALLWDAIHTEARGVLHALLSPAFLAQLVGPAYCPPSLAALGVHVLDENEVLRTAAKLLLARYVPVATESELTELERTWRGHVPLAPSDPATPCTPYAVLVLGLVMCERYAHFSPLLLKRVAAMVAAYLARPAADSLPIWVATELCCTGCHVWQHYVDTVALVRHIFRVATEPDDVAATHLRLTGLTLRGLARRATLELASKHGALFMSTLAMDILHAPSVEQSQVTLRLVAFLIRQKPLVLYPSLPRLVEAVVKSLDPTLVAVRSSLTRSATVMIKELVETYPSIAFHSGTQRLAVGTHDGPVVLYDLKTATRLYVLDGHTAPVTACSFSPDGRRFLSLCLSEGLVLLWRLSAGFVDMLRPRRTKGEASAYRSIPLHLGDAAQLPLADTLGGVSLQWRDAHGVHMRIGEAHVNLSVT</sequence>
<dbReference type="OrthoDB" id="338622at2759"/>
<feature type="compositionally biased region" description="Basic and acidic residues" evidence="1">
    <location>
        <begin position="236"/>
        <end position="245"/>
    </location>
</feature>
<dbReference type="InterPro" id="IPR015943">
    <property type="entry name" value="WD40/YVTN_repeat-like_dom_sf"/>
</dbReference>
<dbReference type="HOGENOM" id="CLU_253524_0_0_1"/>
<dbReference type="PANTHER" id="PTHR44099">
    <property type="entry name" value="RABCONNECTIN-3B, ISOFORM A"/>
    <property type="match status" value="1"/>
</dbReference>
<dbReference type="KEGG" id="msym:MSY001_2228"/>
<dbReference type="STRING" id="1230383.M5EB73"/>
<dbReference type="SUPFAM" id="SSF50969">
    <property type="entry name" value="YVTN repeat-like/Quinoprotein amine dehydrogenase"/>
    <property type="match status" value="1"/>
</dbReference>
<feature type="region of interest" description="Disordered" evidence="1">
    <location>
        <begin position="100"/>
        <end position="132"/>
    </location>
</feature>
<name>M5EB73_MALS4</name>
<feature type="region of interest" description="Disordered" evidence="1">
    <location>
        <begin position="32"/>
        <end position="53"/>
    </location>
</feature>
<accession>M5EB73</accession>
<organism evidence="3 4">
    <name type="scientific">Malassezia sympodialis (strain ATCC 42132)</name>
    <name type="common">Atopic eczema-associated yeast</name>
    <dbReference type="NCBI Taxonomy" id="1230383"/>
    <lineage>
        <taxon>Eukaryota</taxon>
        <taxon>Fungi</taxon>
        <taxon>Dikarya</taxon>
        <taxon>Basidiomycota</taxon>
        <taxon>Ustilaginomycotina</taxon>
        <taxon>Malasseziomycetes</taxon>
        <taxon>Malasseziales</taxon>
        <taxon>Malasseziaceae</taxon>
        <taxon>Malassezia</taxon>
    </lineage>
</organism>
<dbReference type="InterPro" id="IPR049916">
    <property type="entry name" value="WDR72-like"/>
</dbReference>
<dbReference type="Pfam" id="PF00400">
    <property type="entry name" value="WD40"/>
    <property type="match status" value="1"/>
</dbReference>
<dbReference type="SMART" id="SM00320">
    <property type="entry name" value="WD40"/>
    <property type="match status" value="3"/>
</dbReference>
<feature type="signal peptide" evidence="2">
    <location>
        <begin position="1"/>
        <end position="16"/>
    </location>
</feature>
<keyword evidence="2" id="KW-0732">Signal</keyword>
<dbReference type="Gene3D" id="2.130.10.10">
    <property type="entry name" value="YVTN repeat-like/Quinoprotein amine dehydrogenase"/>
    <property type="match status" value="2"/>
</dbReference>
<dbReference type="RefSeq" id="XP_018740763.1">
    <property type="nucleotide sequence ID" value="XM_018884066.1"/>
</dbReference>
<dbReference type="OMA" id="CHVWQHY"/>
<evidence type="ECO:0000313" key="4">
    <source>
        <dbReference type="Proteomes" id="UP000186303"/>
    </source>
</evidence>
<evidence type="ECO:0000256" key="1">
    <source>
        <dbReference type="SAM" id="MobiDB-lite"/>
    </source>
</evidence>
<reference evidence="4" key="1">
    <citation type="journal article" date="2017" name="Nucleic Acids Res.">
        <title>Proteogenomics produces comprehensive and highly accurate protein-coding gene annotation in a complete genome assembly of Malassezia sympodialis.</title>
        <authorList>
            <person name="Zhu Y."/>
            <person name="Engstroem P.G."/>
            <person name="Tellgren-Roth C."/>
            <person name="Baudo C.D."/>
            <person name="Kennell J.C."/>
            <person name="Sun S."/>
            <person name="Billmyre R.B."/>
            <person name="Schroeder M.S."/>
            <person name="Andersson A."/>
            <person name="Holm T."/>
            <person name="Sigurgeirsson B."/>
            <person name="Wu G."/>
            <person name="Sankaranarayanan S.R."/>
            <person name="Siddharthan R."/>
            <person name="Sanyal K."/>
            <person name="Lundeberg J."/>
            <person name="Nystedt B."/>
            <person name="Boekhout T."/>
            <person name="Dawson T.L. Jr."/>
            <person name="Heitman J."/>
            <person name="Scheynius A."/>
            <person name="Lehtioe J."/>
        </authorList>
    </citation>
    <scope>NUCLEOTIDE SEQUENCE [LARGE SCALE GENOMIC DNA]</scope>
    <source>
        <strain evidence="4">ATCC 42132</strain>
    </source>
</reference>
<dbReference type="Proteomes" id="UP000186303">
    <property type="component" value="Chromosome 4"/>
</dbReference>
<dbReference type="InterPro" id="IPR001680">
    <property type="entry name" value="WD40_rpt"/>
</dbReference>